<dbReference type="RefSeq" id="WP_134492613.1">
    <property type="nucleotide sequence ID" value="NZ_SOEZ01000075.1"/>
</dbReference>
<keyword evidence="2" id="KW-1185">Reference proteome</keyword>
<keyword evidence="1" id="KW-0436">Ligase</keyword>
<dbReference type="Proteomes" id="UP000297866">
    <property type="component" value="Unassembled WGS sequence"/>
</dbReference>
<organism evidence="1 2">
    <name type="scientific">Cryobacterium tagatosivorans</name>
    <dbReference type="NCBI Taxonomy" id="1259199"/>
    <lineage>
        <taxon>Bacteria</taxon>
        <taxon>Bacillati</taxon>
        <taxon>Actinomycetota</taxon>
        <taxon>Actinomycetes</taxon>
        <taxon>Micrococcales</taxon>
        <taxon>Microbacteriaceae</taxon>
        <taxon>Cryobacterium</taxon>
    </lineage>
</organism>
<dbReference type="InterPro" id="IPR053158">
    <property type="entry name" value="CapK_Type1_Caps_Biosynth"/>
</dbReference>
<dbReference type="PANTHER" id="PTHR36932">
    <property type="entry name" value="CAPSULAR POLYSACCHARIDE BIOSYNTHESIS PROTEIN"/>
    <property type="match status" value="1"/>
</dbReference>
<sequence>MDTGLMLRLLVLRARLRRRDRWDAARIARHQARALRRLRRAAYAGSEFYRRHHAGLLGAPLSQLPPLTKAQLMANFDRVVTVPGLRLADVEEHLRALVAARADPALPWRGRWWTGATAGTTGRPGIFVWDRSEWAAILASYARSNDWAGVPVEVTHPVPMAVLASRTPTHQSAMVGASLRSRFVPALRLDAAAALAHTVAALNRFQPRVLVGYPSALRPLAAEQRAGRLAIRPEAVMSASEVLREPAAAEITAAWGSAPIDVYAATETAVIASSCASGTRHVYEDLVIVEPVDDAGAPVPAGTVGARILVTVLFSRTLPLIRYELTDRVALAGRGCPCGRSFVRLAAVEGRIEDVLLLPGATGVVSVHPLLFHGVLDGASLAGWQVNQEADGLRVLVVGLAPSVTAEAVRARVDSALRDAGVTATPITVRVADAVERTPLGKAPLVRALPRTDTPRRGTTT</sequence>
<dbReference type="EMBL" id="SOEZ01000075">
    <property type="protein sequence ID" value="TFB47293.1"/>
    <property type="molecule type" value="Genomic_DNA"/>
</dbReference>
<evidence type="ECO:0000313" key="1">
    <source>
        <dbReference type="EMBL" id="TFB47293.1"/>
    </source>
</evidence>
<gene>
    <name evidence="1" type="ORF">E3O23_15685</name>
</gene>
<dbReference type="AlphaFoldDB" id="A0A4R8UCJ5"/>
<name>A0A4R8UCJ5_9MICO</name>
<dbReference type="SUPFAM" id="SSF56801">
    <property type="entry name" value="Acetyl-CoA synthetase-like"/>
    <property type="match status" value="1"/>
</dbReference>
<dbReference type="GO" id="GO:0016874">
    <property type="term" value="F:ligase activity"/>
    <property type="evidence" value="ECO:0007669"/>
    <property type="project" value="UniProtKB-KW"/>
</dbReference>
<comment type="caution">
    <text evidence="1">The sequence shown here is derived from an EMBL/GenBank/DDBJ whole genome shotgun (WGS) entry which is preliminary data.</text>
</comment>
<proteinExistence type="predicted"/>
<reference evidence="1 2" key="1">
    <citation type="submission" date="2019-03" db="EMBL/GenBank/DDBJ databases">
        <title>Genomics of glacier-inhabiting Cryobacterium strains.</title>
        <authorList>
            <person name="Liu Q."/>
            <person name="Xin Y.-H."/>
        </authorList>
    </citation>
    <scope>NUCLEOTIDE SEQUENCE [LARGE SCALE GENOMIC DNA]</scope>
    <source>
        <strain evidence="1 2">Sr47</strain>
    </source>
</reference>
<protein>
    <submittedName>
        <fullName evidence="1">Phenylacetate--CoA ligase family protein</fullName>
    </submittedName>
</protein>
<dbReference type="Gene3D" id="3.40.50.12780">
    <property type="entry name" value="N-terminal domain of ligase-like"/>
    <property type="match status" value="1"/>
</dbReference>
<evidence type="ECO:0000313" key="2">
    <source>
        <dbReference type="Proteomes" id="UP000297866"/>
    </source>
</evidence>
<dbReference type="OrthoDB" id="580775at2"/>
<dbReference type="PANTHER" id="PTHR36932:SF1">
    <property type="entry name" value="CAPSULAR POLYSACCHARIDE BIOSYNTHESIS PROTEIN"/>
    <property type="match status" value="1"/>
</dbReference>
<dbReference type="InterPro" id="IPR042099">
    <property type="entry name" value="ANL_N_sf"/>
</dbReference>
<accession>A0A4R8UCJ5</accession>